<evidence type="ECO:0000259" key="23">
    <source>
        <dbReference type="PROSITE" id="PS50011"/>
    </source>
</evidence>
<evidence type="ECO:0000256" key="18">
    <source>
        <dbReference type="ARBA" id="ARBA00023180"/>
    </source>
</evidence>
<dbReference type="SUPFAM" id="SSF56112">
    <property type="entry name" value="Protein kinase-like (PK-like)"/>
    <property type="match status" value="1"/>
</dbReference>
<dbReference type="PROSITE" id="PS00108">
    <property type="entry name" value="PROTEIN_KINASE_ST"/>
    <property type="match status" value="1"/>
</dbReference>
<evidence type="ECO:0000256" key="16">
    <source>
        <dbReference type="ARBA" id="ARBA00023136"/>
    </source>
</evidence>
<keyword evidence="8" id="KW-0808">Transferase</keyword>
<dbReference type="PROSITE" id="PS50011">
    <property type="entry name" value="PROTEIN_KINASE_DOM"/>
    <property type="match status" value="1"/>
</dbReference>
<dbReference type="GO" id="GO:0030246">
    <property type="term" value="F:carbohydrate binding"/>
    <property type="evidence" value="ECO:0007669"/>
    <property type="project" value="UniProtKB-KW"/>
</dbReference>
<keyword evidence="14 19" id="KW-0067">ATP-binding</keyword>
<dbReference type="InterPro" id="IPR013320">
    <property type="entry name" value="ConA-like_dom_sf"/>
</dbReference>
<dbReference type="Gene3D" id="1.10.510.10">
    <property type="entry name" value="Transferase(Phosphotransferase) domain 1"/>
    <property type="match status" value="1"/>
</dbReference>
<keyword evidence="10 22" id="KW-0732">Signal</keyword>
<evidence type="ECO:0000256" key="12">
    <source>
        <dbReference type="ARBA" id="ARBA00022741"/>
    </source>
</evidence>
<feature type="signal peptide" evidence="22">
    <location>
        <begin position="1"/>
        <end position="29"/>
    </location>
</feature>
<dbReference type="InterPro" id="IPR050528">
    <property type="entry name" value="L-type_Lectin-RKs"/>
</dbReference>
<name>A0AAN9T5I4_PSOTE</name>
<dbReference type="InterPro" id="IPR017441">
    <property type="entry name" value="Protein_kinase_ATP_BS"/>
</dbReference>
<dbReference type="CDD" id="cd06899">
    <property type="entry name" value="lectin_legume_LecRK_Arcelin_ConA"/>
    <property type="match status" value="1"/>
</dbReference>
<dbReference type="Gene3D" id="2.60.120.200">
    <property type="match status" value="1"/>
</dbReference>
<dbReference type="AlphaFoldDB" id="A0AAN9T5I4"/>
<dbReference type="Pfam" id="PF00139">
    <property type="entry name" value="Lectin_legB"/>
    <property type="match status" value="1"/>
</dbReference>
<sequence>MFPLKCSIFAYYAAVTSILLLLPPATSQAQILKRVPHSFGPFNQSYFTTFEVLPNAAINLGALQVTPDSTGDVSLTNKSGRVFFKQPFTLWDDDDNLNGKLVSFNTSFLINVYRPKNETPGEGLAFLIAPSTTIPANSFGQFLGLTNASTDGNSSNQILAVELDTVKQDFDPDDNHIGLDINGVRSNVTASLTPLGFEISPLATRFHVLWVEYDGDRKVIYVYIAEQPDKDTPIVPKPSKPVLSSGLDLKNVLNKVSYFGFSASTGDNVELNCVLSWNISIEVFPEKKGNAKAFKIGLGVGVPLVVLIVAGLIGWVYWLKRKNRESETQILGTLKSLPGTPREFRYHELKKATNNFDEKHKLGQGGYGVVYRGTLPKENLEVAVKMFSRDKMKSTDDFLAELSIINRLRHKNLVRLLGWCHRNGVLLLVYDYMPNGSLDNHIFSEEGSSSGGLSWPLRYKIITGVASALNYLHNEYDQKVVHRDLKASNIMVDSDFNARLGDFGLARALENDKTSYAEMEGVHGTMGYIAPECFHTGRATRESDVYGFGAVLLEVVCGQRPWTKIEGYQCLVDWVWHLHREQRILDAVDPRLGNDCVVQEAERVLKLGLACSHPIASERPKMQAIVQIISGSVNVPHIPPFKPAFVWPAVDLSSLASDLTPTTTTEYTPMNSDTNTNTHSMHLEFSDSSSLV</sequence>
<comment type="similarity">
    <text evidence="3">In the N-terminal section; belongs to the leguminous lectin family.</text>
</comment>
<dbReference type="EMBL" id="JAYMYS010000002">
    <property type="protein sequence ID" value="KAK7406968.1"/>
    <property type="molecule type" value="Genomic_DNA"/>
</dbReference>
<accession>A0AAN9T5I4</accession>
<dbReference type="InterPro" id="IPR008271">
    <property type="entry name" value="Ser/Thr_kinase_AS"/>
</dbReference>
<dbReference type="PROSITE" id="PS00307">
    <property type="entry name" value="LECTIN_LEGUME_BETA"/>
    <property type="match status" value="1"/>
</dbReference>
<dbReference type="PANTHER" id="PTHR27007">
    <property type="match status" value="1"/>
</dbReference>
<dbReference type="GO" id="GO:0051707">
    <property type="term" value="P:response to other organism"/>
    <property type="evidence" value="ECO:0007669"/>
    <property type="project" value="UniProtKB-ARBA"/>
</dbReference>
<keyword evidence="6" id="KW-1003">Cell membrane</keyword>
<feature type="compositionally biased region" description="Polar residues" evidence="20">
    <location>
        <begin position="670"/>
        <end position="692"/>
    </location>
</feature>
<evidence type="ECO:0000256" key="2">
    <source>
        <dbReference type="ARBA" id="ARBA00007606"/>
    </source>
</evidence>
<comment type="similarity">
    <text evidence="2">Belongs to the leguminous lectin family.</text>
</comment>
<evidence type="ECO:0000256" key="4">
    <source>
        <dbReference type="ARBA" id="ARBA00010217"/>
    </source>
</evidence>
<evidence type="ECO:0000256" key="11">
    <source>
        <dbReference type="ARBA" id="ARBA00022734"/>
    </source>
</evidence>
<evidence type="ECO:0000256" key="17">
    <source>
        <dbReference type="ARBA" id="ARBA00023170"/>
    </source>
</evidence>
<evidence type="ECO:0000256" key="6">
    <source>
        <dbReference type="ARBA" id="ARBA00022475"/>
    </source>
</evidence>
<comment type="subcellular location">
    <subcellularLocation>
        <location evidence="1">Cell membrane</location>
        <topology evidence="1">Single-pass type I membrane protein</topology>
    </subcellularLocation>
</comment>
<evidence type="ECO:0000256" key="13">
    <source>
        <dbReference type="ARBA" id="ARBA00022777"/>
    </source>
</evidence>
<dbReference type="Pfam" id="PF07714">
    <property type="entry name" value="PK_Tyr_Ser-Thr"/>
    <property type="match status" value="1"/>
</dbReference>
<dbReference type="GO" id="GO:0005886">
    <property type="term" value="C:plasma membrane"/>
    <property type="evidence" value="ECO:0007669"/>
    <property type="project" value="UniProtKB-SubCell"/>
</dbReference>
<evidence type="ECO:0000256" key="10">
    <source>
        <dbReference type="ARBA" id="ARBA00022729"/>
    </source>
</evidence>
<dbReference type="PROSITE" id="PS00107">
    <property type="entry name" value="PROTEIN_KINASE_ATP"/>
    <property type="match status" value="1"/>
</dbReference>
<evidence type="ECO:0000256" key="5">
    <source>
        <dbReference type="ARBA" id="ARBA00012513"/>
    </source>
</evidence>
<evidence type="ECO:0000256" key="14">
    <source>
        <dbReference type="ARBA" id="ARBA00022840"/>
    </source>
</evidence>
<dbReference type="FunFam" id="1.10.510.10:FF:000444">
    <property type="entry name" value="probable L-type lectin-domain containing receptor kinase S.5"/>
    <property type="match status" value="1"/>
</dbReference>
<keyword evidence="9 21" id="KW-0812">Transmembrane</keyword>
<evidence type="ECO:0000256" key="7">
    <source>
        <dbReference type="ARBA" id="ARBA00022527"/>
    </source>
</evidence>
<comment type="similarity">
    <text evidence="4">In the C-terminal section; belongs to the protein kinase superfamily. Ser/Thr protein kinase family.</text>
</comment>
<evidence type="ECO:0000256" key="19">
    <source>
        <dbReference type="PROSITE-ProRule" id="PRU10141"/>
    </source>
</evidence>
<organism evidence="24 25">
    <name type="scientific">Psophocarpus tetragonolobus</name>
    <name type="common">Winged bean</name>
    <name type="synonym">Dolichos tetragonolobus</name>
    <dbReference type="NCBI Taxonomy" id="3891"/>
    <lineage>
        <taxon>Eukaryota</taxon>
        <taxon>Viridiplantae</taxon>
        <taxon>Streptophyta</taxon>
        <taxon>Embryophyta</taxon>
        <taxon>Tracheophyta</taxon>
        <taxon>Spermatophyta</taxon>
        <taxon>Magnoliopsida</taxon>
        <taxon>eudicotyledons</taxon>
        <taxon>Gunneridae</taxon>
        <taxon>Pentapetalae</taxon>
        <taxon>rosids</taxon>
        <taxon>fabids</taxon>
        <taxon>Fabales</taxon>
        <taxon>Fabaceae</taxon>
        <taxon>Papilionoideae</taxon>
        <taxon>50 kb inversion clade</taxon>
        <taxon>NPAAA clade</taxon>
        <taxon>indigoferoid/millettioid clade</taxon>
        <taxon>Phaseoleae</taxon>
        <taxon>Psophocarpus</taxon>
    </lineage>
</organism>
<dbReference type="FunFam" id="3.30.200.20:FF:000320">
    <property type="entry name" value="probable L-type lectin-domain containing receptor kinase S.5"/>
    <property type="match status" value="1"/>
</dbReference>
<evidence type="ECO:0000256" key="9">
    <source>
        <dbReference type="ARBA" id="ARBA00022692"/>
    </source>
</evidence>
<dbReference type="InterPro" id="IPR011009">
    <property type="entry name" value="Kinase-like_dom_sf"/>
</dbReference>
<keyword evidence="17" id="KW-0675">Receptor</keyword>
<dbReference type="GO" id="GO:0006952">
    <property type="term" value="P:defense response"/>
    <property type="evidence" value="ECO:0007669"/>
    <property type="project" value="UniProtKB-ARBA"/>
</dbReference>
<dbReference type="GO" id="GO:0004674">
    <property type="term" value="F:protein serine/threonine kinase activity"/>
    <property type="evidence" value="ECO:0007669"/>
    <property type="project" value="UniProtKB-KW"/>
</dbReference>
<dbReference type="InterPro" id="IPR000719">
    <property type="entry name" value="Prot_kinase_dom"/>
</dbReference>
<keyword evidence="16 21" id="KW-0472">Membrane</keyword>
<dbReference type="InterPro" id="IPR001245">
    <property type="entry name" value="Ser-Thr/Tyr_kinase_cat_dom"/>
</dbReference>
<dbReference type="CDD" id="cd14066">
    <property type="entry name" value="STKc_IRAK"/>
    <property type="match status" value="1"/>
</dbReference>
<comment type="caution">
    <text evidence="24">The sequence shown here is derived from an EMBL/GenBank/DDBJ whole genome shotgun (WGS) entry which is preliminary data.</text>
</comment>
<keyword evidence="7" id="KW-0723">Serine/threonine-protein kinase</keyword>
<evidence type="ECO:0000256" key="20">
    <source>
        <dbReference type="SAM" id="MobiDB-lite"/>
    </source>
</evidence>
<feature type="chain" id="PRO_5042990534" description="non-specific serine/threonine protein kinase" evidence="22">
    <location>
        <begin position="30"/>
        <end position="692"/>
    </location>
</feature>
<protein>
    <recommendedName>
        <fullName evidence="5">non-specific serine/threonine protein kinase</fullName>
        <ecNumber evidence="5">2.7.11.1</ecNumber>
    </recommendedName>
</protein>
<keyword evidence="25" id="KW-1185">Reference proteome</keyword>
<reference evidence="24 25" key="1">
    <citation type="submission" date="2024-01" db="EMBL/GenBank/DDBJ databases">
        <title>The genomes of 5 underutilized Papilionoideae crops provide insights into root nodulation and disease resistanc.</title>
        <authorList>
            <person name="Jiang F."/>
        </authorList>
    </citation>
    <scope>NUCLEOTIDE SEQUENCE [LARGE SCALE GENOMIC DNA]</scope>
    <source>
        <strain evidence="24">DUOXIRENSHENG_FW03</strain>
        <tissue evidence="24">Leaves</tissue>
    </source>
</reference>
<dbReference type="FunFam" id="2.60.120.200:FF:000164">
    <property type="entry name" value="Putative L-type lectin-domain containing receptor kinase S.5"/>
    <property type="match status" value="1"/>
</dbReference>
<dbReference type="SMART" id="SM00220">
    <property type="entry name" value="S_TKc"/>
    <property type="match status" value="1"/>
</dbReference>
<dbReference type="Gene3D" id="3.30.200.20">
    <property type="entry name" value="Phosphorylase Kinase, domain 1"/>
    <property type="match status" value="1"/>
</dbReference>
<feature type="region of interest" description="Disordered" evidence="20">
    <location>
        <begin position="662"/>
        <end position="692"/>
    </location>
</feature>
<feature type="binding site" evidence="19">
    <location>
        <position position="385"/>
    </location>
    <ligand>
        <name>ATP</name>
        <dbReference type="ChEBI" id="CHEBI:30616"/>
    </ligand>
</feature>
<dbReference type="Proteomes" id="UP001386955">
    <property type="component" value="Unassembled WGS sequence"/>
</dbReference>
<gene>
    <name evidence="24" type="ORF">VNO78_08605</name>
</gene>
<dbReference type="EC" id="2.7.11.1" evidence="5"/>
<keyword evidence="12 19" id="KW-0547">Nucleotide-binding</keyword>
<feature type="domain" description="Protein kinase" evidence="23">
    <location>
        <begin position="356"/>
        <end position="638"/>
    </location>
</feature>
<dbReference type="SUPFAM" id="SSF49899">
    <property type="entry name" value="Concanavalin A-like lectins/glucanases"/>
    <property type="match status" value="1"/>
</dbReference>
<evidence type="ECO:0000256" key="8">
    <source>
        <dbReference type="ARBA" id="ARBA00022679"/>
    </source>
</evidence>
<evidence type="ECO:0000256" key="21">
    <source>
        <dbReference type="SAM" id="Phobius"/>
    </source>
</evidence>
<evidence type="ECO:0000256" key="1">
    <source>
        <dbReference type="ARBA" id="ARBA00004251"/>
    </source>
</evidence>
<keyword evidence="15 21" id="KW-1133">Transmembrane helix</keyword>
<evidence type="ECO:0000256" key="15">
    <source>
        <dbReference type="ARBA" id="ARBA00022989"/>
    </source>
</evidence>
<dbReference type="InterPro" id="IPR019825">
    <property type="entry name" value="Lectin_legB_Mn/Ca_BS"/>
</dbReference>
<evidence type="ECO:0000256" key="22">
    <source>
        <dbReference type="SAM" id="SignalP"/>
    </source>
</evidence>
<keyword evidence="11" id="KW-0430">Lectin</keyword>
<dbReference type="GO" id="GO:0005524">
    <property type="term" value="F:ATP binding"/>
    <property type="evidence" value="ECO:0007669"/>
    <property type="project" value="UniProtKB-UniRule"/>
</dbReference>
<feature type="transmembrane region" description="Helical" evidence="21">
    <location>
        <begin position="296"/>
        <end position="319"/>
    </location>
</feature>
<keyword evidence="18" id="KW-0325">Glycoprotein</keyword>
<keyword evidence="13" id="KW-0418">Kinase</keyword>
<dbReference type="InterPro" id="IPR001220">
    <property type="entry name" value="Legume_lectin_dom"/>
</dbReference>
<evidence type="ECO:0000313" key="24">
    <source>
        <dbReference type="EMBL" id="KAK7406968.1"/>
    </source>
</evidence>
<evidence type="ECO:0000256" key="3">
    <source>
        <dbReference type="ARBA" id="ARBA00008536"/>
    </source>
</evidence>
<evidence type="ECO:0000313" key="25">
    <source>
        <dbReference type="Proteomes" id="UP001386955"/>
    </source>
</evidence>
<proteinExistence type="inferred from homology"/>